<evidence type="ECO:0000313" key="4">
    <source>
        <dbReference type="EMBL" id="CAB4643486.1"/>
    </source>
</evidence>
<dbReference type="InterPro" id="IPR026881">
    <property type="entry name" value="WYL_dom"/>
</dbReference>
<dbReference type="Pfam" id="PF13280">
    <property type="entry name" value="WYL"/>
    <property type="match status" value="1"/>
</dbReference>
<gene>
    <name evidence="2" type="ORF">UFOPK2046_00467</name>
    <name evidence="3" type="ORF">UFOPK2157_00362</name>
    <name evidence="4" type="ORF">UFOPK2228_00079</name>
    <name evidence="5" type="ORF">UFOPK2245_00032</name>
</gene>
<reference evidence="5" key="1">
    <citation type="submission" date="2020-05" db="EMBL/GenBank/DDBJ databases">
        <authorList>
            <person name="Chiriac C."/>
            <person name="Salcher M."/>
            <person name="Ghai R."/>
            <person name="Kavagutti S V."/>
        </authorList>
    </citation>
    <scope>NUCLEOTIDE SEQUENCE</scope>
</reference>
<organism evidence="5">
    <name type="scientific">freshwater metagenome</name>
    <dbReference type="NCBI Taxonomy" id="449393"/>
    <lineage>
        <taxon>unclassified sequences</taxon>
        <taxon>metagenomes</taxon>
        <taxon>ecological metagenomes</taxon>
    </lineage>
</organism>
<proteinExistence type="predicted"/>
<evidence type="ECO:0000313" key="2">
    <source>
        <dbReference type="EMBL" id="CAB4632734.1"/>
    </source>
</evidence>
<protein>
    <submittedName>
        <fullName evidence="5">Unannotated protein</fullName>
    </submittedName>
</protein>
<dbReference type="InterPro" id="IPR051534">
    <property type="entry name" value="CBASS_pafABC_assoc_protein"/>
</dbReference>
<sequence>MSRKIERLVNLTIALLATKRFITKAEIFRTVEGYEGTPETKERMFERDKDDLRALGIEISVGSFDPLFQDEAGYKINSDTYQLNLGSLSPLDLSLLSLAAQCWQGAALDQAAHRVLRKLRSIGIPADELDLPAIHSKLSTSGHDIEIISSAISDHSLLSFNYISKNLENHRRTVIPFALATHLGFWYVASVDQDNQEVRIFRLDRMIGNVEKASPQKDFEAPQDFDFHNSLKNLHSNKSAVFDVQKGKGQLIRNIATSSIDLGEWDRLEVPIVNMENLCSLALWHGHDVVVRAPEDLLDMIKTSLQEILVDHE</sequence>
<dbReference type="EMBL" id="CAEZWF010000001">
    <property type="protein sequence ID" value="CAB4643486.1"/>
    <property type="molecule type" value="Genomic_DNA"/>
</dbReference>
<name>A0A6J6K2F7_9ZZZZ</name>
<evidence type="ECO:0000313" key="5">
    <source>
        <dbReference type="EMBL" id="CAB4644007.1"/>
    </source>
</evidence>
<feature type="domain" description="WYL" evidence="1">
    <location>
        <begin position="146"/>
        <end position="206"/>
    </location>
</feature>
<dbReference type="EMBL" id="CAEZVP010000066">
    <property type="protein sequence ID" value="CAB4632734.1"/>
    <property type="molecule type" value="Genomic_DNA"/>
</dbReference>
<evidence type="ECO:0000259" key="1">
    <source>
        <dbReference type="Pfam" id="PF13280"/>
    </source>
</evidence>
<dbReference type="AlphaFoldDB" id="A0A6J6K2F7"/>
<evidence type="ECO:0000313" key="3">
    <source>
        <dbReference type="EMBL" id="CAB4638031.1"/>
    </source>
</evidence>
<accession>A0A6J6K2F7</accession>
<dbReference type="EMBL" id="CAEZWK010000001">
    <property type="protein sequence ID" value="CAB4644007.1"/>
    <property type="molecule type" value="Genomic_DNA"/>
</dbReference>
<dbReference type="PANTHER" id="PTHR34580:SF3">
    <property type="entry name" value="PROTEIN PAFB"/>
    <property type="match status" value="1"/>
</dbReference>
<dbReference type="PANTHER" id="PTHR34580">
    <property type="match status" value="1"/>
</dbReference>
<dbReference type="EMBL" id="CAEZVW010000007">
    <property type="protein sequence ID" value="CAB4638031.1"/>
    <property type="molecule type" value="Genomic_DNA"/>
</dbReference>
<dbReference type="PROSITE" id="PS52050">
    <property type="entry name" value="WYL"/>
    <property type="match status" value="1"/>
</dbReference>